<evidence type="ECO:0000256" key="5">
    <source>
        <dbReference type="ARBA" id="ARBA00022692"/>
    </source>
</evidence>
<keyword evidence="5" id="KW-0812">Transmembrane</keyword>
<dbReference type="EC" id="2.7.10.1" evidence="2"/>
<dbReference type="PANTHER" id="PTHR12231">
    <property type="entry name" value="CTX-RELATED TYPE I TRANSMEMBRANE PROTEIN"/>
    <property type="match status" value="1"/>
</dbReference>
<keyword evidence="7" id="KW-0677">Repeat</keyword>
<dbReference type="SUPFAM" id="SSF48726">
    <property type="entry name" value="Immunoglobulin"/>
    <property type="match status" value="2"/>
</dbReference>
<keyword evidence="10" id="KW-0067">ATP-binding</keyword>
<gene>
    <name evidence="19" type="ORF">PEVE_00019552</name>
</gene>
<dbReference type="EMBL" id="CALNXI010002638">
    <property type="protein sequence ID" value="CAH3189612.1"/>
    <property type="molecule type" value="Genomic_DNA"/>
</dbReference>
<evidence type="ECO:0000256" key="11">
    <source>
        <dbReference type="ARBA" id="ARBA00022989"/>
    </source>
</evidence>
<comment type="caution">
    <text evidence="19">The sequence shown here is derived from an EMBL/GenBank/DDBJ whole genome shotgun (WGS) entry which is preliminary data.</text>
</comment>
<keyword evidence="14" id="KW-1015">Disulfide bond</keyword>
<evidence type="ECO:0000259" key="18">
    <source>
        <dbReference type="PROSITE" id="PS50835"/>
    </source>
</evidence>
<keyword evidence="13" id="KW-0829">Tyrosine-protein kinase</keyword>
<keyword evidence="17" id="KW-0393">Immunoglobulin domain</keyword>
<dbReference type="Pfam" id="PF13927">
    <property type="entry name" value="Ig_3"/>
    <property type="match status" value="2"/>
</dbReference>
<keyword evidence="11" id="KW-1133">Transmembrane helix</keyword>
<evidence type="ECO:0000313" key="19">
    <source>
        <dbReference type="EMBL" id="CAH3189612.1"/>
    </source>
</evidence>
<evidence type="ECO:0000256" key="10">
    <source>
        <dbReference type="ARBA" id="ARBA00022840"/>
    </source>
</evidence>
<evidence type="ECO:0000256" key="15">
    <source>
        <dbReference type="ARBA" id="ARBA00023170"/>
    </source>
</evidence>
<evidence type="ECO:0000256" key="4">
    <source>
        <dbReference type="ARBA" id="ARBA00022679"/>
    </source>
</evidence>
<evidence type="ECO:0000256" key="2">
    <source>
        <dbReference type="ARBA" id="ARBA00011902"/>
    </source>
</evidence>
<accession>A0ABN8SGU8</accession>
<dbReference type="Pfam" id="PF12810">
    <property type="entry name" value="ALK_LTK_GRD"/>
    <property type="match status" value="1"/>
</dbReference>
<keyword evidence="15" id="KW-0675">Receptor</keyword>
<dbReference type="SMART" id="SM00408">
    <property type="entry name" value="IGc2"/>
    <property type="match status" value="2"/>
</dbReference>
<dbReference type="SMART" id="SM00409">
    <property type="entry name" value="IG"/>
    <property type="match status" value="2"/>
</dbReference>
<keyword evidence="4" id="KW-0808">Transferase</keyword>
<dbReference type="InterPro" id="IPR003599">
    <property type="entry name" value="Ig_sub"/>
</dbReference>
<keyword evidence="6" id="KW-0732">Signal</keyword>
<proteinExistence type="predicted"/>
<dbReference type="InterPro" id="IPR013783">
    <property type="entry name" value="Ig-like_fold"/>
</dbReference>
<keyword evidence="9" id="KW-0418">Kinase</keyword>
<dbReference type="PROSITE" id="PS50835">
    <property type="entry name" value="IG_LIKE"/>
    <property type="match status" value="2"/>
</dbReference>
<keyword evidence="8" id="KW-0547">Nucleotide-binding</keyword>
<evidence type="ECO:0000256" key="17">
    <source>
        <dbReference type="ARBA" id="ARBA00023319"/>
    </source>
</evidence>
<dbReference type="Proteomes" id="UP001159427">
    <property type="component" value="Unassembled WGS sequence"/>
</dbReference>
<name>A0ABN8SGU8_9CNID</name>
<dbReference type="PANTHER" id="PTHR12231:SF253">
    <property type="entry name" value="DPR-INTERACTING PROTEIN ETA, ISOFORM B-RELATED"/>
    <property type="match status" value="1"/>
</dbReference>
<dbReference type="InterPro" id="IPR055163">
    <property type="entry name" value="ALK/LTK-like_GRD"/>
</dbReference>
<evidence type="ECO:0000256" key="12">
    <source>
        <dbReference type="ARBA" id="ARBA00023136"/>
    </source>
</evidence>
<feature type="domain" description="Ig-like" evidence="18">
    <location>
        <begin position="8"/>
        <end position="89"/>
    </location>
</feature>
<dbReference type="InterPro" id="IPR036179">
    <property type="entry name" value="Ig-like_dom_sf"/>
</dbReference>
<evidence type="ECO:0000256" key="9">
    <source>
        <dbReference type="ARBA" id="ARBA00022777"/>
    </source>
</evidence>
<evidence type="ECO:0000256" key="3">
    <source>
        <dbReference type="ARBA" id="ARBA00022475"/>
    </source>
</evidence>
<evidence type="ECO:0000256" key="8">
    <source>
        <dbReference type="ARBA" id="ARBA00022741"/>
    </source>
</evidence>
<feature type="domain" description="Ig-like" evidence="18">
    <location>
        <begin position="97"/>
        <end position="181"/>
    </location>
</feature>
<protein>
    <recommendedName>
        <fullName evidence="2">receptor protein-tyrosine kinase</fullName>
        <ecNumber evidence="2">2.7.10.1</ecNumber>
    </recommendedName>
</protein>
<evidence type="ECO:0000256" key="13">
    <source>
        <dbReference type="ARBA" id="ARBA00023137"/>
    </source>
</evidence>
<dbReference type="Gene3D" id="2.60.40.10">
    <property type="entry name" value="Immunoglobulins"/>
    <property type="match status" value="2"/>
</dbReference>
<comment type="subcellular location">
    <subcellularLocation>
        <location evidence="1">Cell membrane</location>
        <topology evidence="1">Single-pass type I membrane protein</topology>
    </subcellularLocation>
</comment>
<evidence type="ECO:0000256" key="16">
    <source>
        <dbReference type="ARBA" id="ARBA00023180"/>
    </source>
</evidence>
<evidence type="ECO:0000256" key="14">
    <source>
        <dbReference type="ARBA" id="ARBA00023157"/>
    </source>
</evidence>
<evidence type="ECO:0000256" key="1">
    <source>
        <dbReference type="ARBA" id="ARBA00004251"/>
    </source>
</evidence>
<organism evidence="19 20">
    <name type="scientific">Porites evermanni</name>
    <dbReference type="NCBI Taxonomy" id="104178"/>
    <lineage>
        <taxon>Eukaryota</taxon>
        <taxon>Metazoa</taxon>
        <taxon>Cnidaria</taxon>
        <taxon>Anthozoa</taxon>
        <taxon>Hexacorallia</taxon>
        <taxon>Scleractinia</taxon>
        <taxon>Fungiina</taxon>
        <taxon>Poritidae</taxon>
        <taxon>Porites</taxon>
    </lineage>
</organism>
<reference evidence="19 20" key="1">
    <citation type="submission" date="2022-05" db="EMBL/GenBank/DDBJ databases">
        <authorList>
            <consortium name="Genoscope - CEA"/>
            <person name="William W."/>
        </authorList>
    </citation>
    <scope>NUCLEOTIDE SEQUENCE [LARGE SCALE GENOMIC DNA]</scope>
</reference>
<keyword evidence="16" id="KW-0325">Glycoprotein</keyword>
<sequence length="306" mass="33019">MLTVEAPPRIQLDPGPTHVKTGQTVRLPKCFATGFPTPVVTWRIVKGVLPRNRVVSSKGSLSLIAAENKDTGLYECTAKNRLGHESSVTYVVVWSPPTFVKKPPGKVNKYIGDKLALHCSASDQASISWKRVGGGWERERMTDQNGTLTITSLKETDSGSYVCEAKLPLYNIDTATSLKVTVPLYNFTTNGHKGRLGDIQQFTVPTTARYLIKAWGARGGTHSTDYGDYPGTYYGGKGAFKEGIFRLNKGTVLNIVVGQRGGNSVEVKGGQSTSRTAAELGLSVEDNAGTGGGEEVLFIHPLIHFC</sequence>
<evidence type="ECO:0000313" key="20">
    <source>
        <dbReference type="Proteomes" id="UP001159427"/>
    </source>
</evidence>
<evidence type="ECO:0000256" key="6">
    <source>
        <dbReference type="ARBA" id="ARBA00022729"/>
    </source>
</evidence>
<evidence type="ECO:0000256" key="7">
    <source>
        <dbReference type="ARBA" id="ARBA00022737"/>
    </source>
</evidence>
<dbReference type="InterPro" id="IPR051170">
    <property type="entry name" value="Neural/epithelial_adhesion"/>
</dbReference>
<keyword evidence="3" id="KW-1003">Cell membrane</keyword>
<dbReference type="InterPro" id="IPR003598">
    <property type="entry name" value="Ig_sub2"/>
</dbReference>
<keyword evidence="20" id="KW-1185">Reference proteome</keyword>
<keyword evidence="12" id="KW-0472">Membrane</keyword>
<dbReference type="InterPro" id="IPR007110">
    <property type="entry name" value="Ig-like_dom"/>
</dbReference>